<dbReference type="Proteomes" id="UP000237105">
    <property type="component" value="Unassembled WGS sequence"/>
</dbReference>
<reference evidence="3" key="1">
    <citation type="submission" date="2016-06" db="EMBL/GenBank/DDBJ databases">
        <title>Parallel loss of symbiosis genes in relatives of nitrogen-fixing non-legume Parasponia.</title>
        <authorList>
            <person name="Van Velzen R."/>
            <person name="Holmer R."/>
            <person name="Bu F."/>
            <person name="Rutten L."/>
            <person name="Van Zeijl A."/>
            <person name="Liu W."/>
            <person name="Santuari L."/>
            <person name="Cao Q."/>
            <person name="Sharma T."/>
            <person name="Shen D."/>
            <person name="Roswanjaya Y."/>
            <person name="Wardhani T."/>
            <person name="Kalhor M.S."/>
            <person name="Jansen J."/>
            <person name="Van den Hoogen J."/>
            <person name="Gungor B."/>
            <person name="Hartog M."/>
            <person name="Hontelez J."/>
            <person name="Verver J."/>
            <person name="Yang W.-C."/>
            <person name="Schijlen E."/>
            <person name="Repin R."/>
            <person name="Schilthuizen M."/>
            <person name="Schranz E."/>
            <person name="Heidstra R."/>
            <person name="Miyata K."/>
            <person name="Fedorova E."/>
            <person name="Kohlen W."/>
            <person name="Bisseling T."/>
            <person name="Smit S."/>
            <person name="Geurts R."/>
        </authorList>
    </citation>
    <scope>NUCLEOTIDE SEQUENCE [LARGE SCALE GENOMIC DNA]</scope>
    <source>
        <strain evidence="3">cv. WU1-14</strain>
    </source>
</reference>
<dbReference type="GO" id="GO:0016747">
    <property type="term" value="F:acyltransferase activity, transferring groups other than amino-acyl groups"/>
    <property type="evidence" value="ECO:0007669"/>
    <property type="project" value="TreeGrafter"/>
</dbReference>
<dbReference type="PANTHER" id="PTHR31642:SF189">
    <property type="entry name" value="ACYLTRANSFERASE GLAUCE"/>
    <property type="match status" value="1"/>
</dbReference>
<comment type="caution">
    <text evidence="2">The sequence shown here is derived from an EMBL/GenBank/DDBJ whole genome shotgun (WGS) entry which is preliminary data.</text>
</comment>
<dbReference type="STRING" id="3476.A0A2P5C2Z0"/>
<name>A0A2P5C2Z0_PARAD</name>
<dbReference type="PANTHER" id="PTHR31642">
    <property type="entry name" value="TRICHOTHECENE 3-O-ACETYLTRANSFERASE"/>
    <property type="match status" value="1"/>
</dbReference>
<protein>
    <submittedName>
        <fullName evidence="2">Transferase</fullName>
    </submittedName>
</protein>
<gene>
    <name evidence="2" type="ORF">PanWU01x14_188730</name>
</gene>
<evidence type="ECO:0000256" key="1">
    <source>
        <dbReference type="ARBA" id="ARBA00009861"/>
    </source>
</evidence>
<dbReference type="InterPro" id="IPR050317">
    <property type="entry name" value="Plant_Fungal_Acyltransferase"/>
</dbReference>
<keyword evidence="2" id="KW-0808">Transferase</keyword>
<evidence type="ECO:0000313" key="3">
    <source>
        <dbReference type="Proteomes" id="UP000237105"/>
    </source>
</evidence>
<sequence>MVTLYQKPLDHLLQDLKVTVHSSSMVIPCREIERKSMFLSNIDQVLTFDVQTVHFFSAQKDFPPRVIAEKIRDTLGKILVDYDFLGGRLKLKAETGRLEIDCNGSGAGFVEATSGYCLDEIGDLVYPNPAFAQLACSSDLDTFKRPDDYPPLCILQVTSFKCGGFALGFTTNHVTFDGFSFKLFLQNLAAIAADKPLAVIPCHDRQLLAARSPPRVVFPHPELLKLTTANPSVFETTEEDLVFEIFRLSSDDINSLKEKAKPPGGNSGGSVTSFKVVTAFIWRCKALSCDNATAERQSTVLYAVDIRRRLNPPLPESYAGNAVLSAYATENCTVLEKGPFWKIVESVAEGAKRITDEYARSAIDWGEVYKGFPQGDVLVSSWWKLGFDEVEYPWGKPRYSCPVVSHKKDIIVLFPDINHRGQDHDHDHHHHHHNRDAINVENKNGNGVNILVALPAMEMEKFETFFRRFLFG</sequence>
<comment type="similarity">
    <text evidence="1">Belongs to the plant acyltransferase family.</text>
</comment>
<organism evidence="2 3">
    <name type="scientific">Parasponia andersonii</name>
    <name type="common">Sponia andersonii</name>
    <dbReference type="NCBI Taxonomy" id="3476"/>
    <lineage>
        <taxon>Eukaryota</taxon>
        <taxon>Viridiplantae</taxon>
        <taxon>Streptophyta</taxon>
        <taxon>Embryophyta</taxon>
        <taxon>Tracheophyta</taxon>
        <taxon>Spermatophyta</taxon>
        <taxon>Magnoliopsida</taxon>
        <taxon>eudicotyledons</taxon>
        <taxon>Gunneridae</taxon>
        <taxon>Pentapetalae</taxon>
        <taxon>rosids</taxon>
        <taxon>fabids</taxon>
        <taxon>Rosales</taxon>
        <taxon>Cannabaceae</taxon>
        <taxon>Parasponia</taxon>
    </lineage>
</organism>
<dbReference type="AlphaFoldDB" id="A0A2P5C2Z0"/>
<evidence type="ECO:0000313" key="2">
    <source>
        <dbReference type="EMBL" id="PON55379.1"/>
    </source>
</evidence>
<accession>A0A2P5C2Z0</accession>
<dbReference type="OrthoDB" id="671439at2759"/>
<dbReference type="InterPro" id="IPR023213">
    <property type="entry name" value="CAT-like_dom_sf"/>
</dbReference>
<dbReference type="Gene3D" id="3.30.559.10">
    <property type="entry name" value="Chloramphenicol acetyltransferase-like domain"/>
    <property type="match status" value="2"/>
</dbReference>
<keyword evidence="3" id="KW-1185">Reference proteome</keyword>
<dbReference type="EMBL" id="JXTB01000184">
    <property type="protein sequence ID" value="PON55379.1"/>
    <property type="molecule type" value="Genomic_DNA"/>
</dbReference>
<dbReference type="Pfam" id="PF02458">
    <property type="entry name" value="Transferase"/>
    <property type="match status" value="1"/>
</dbReference>
<proteinExistence type="inferred from homology"/>